<dbReference type="Gene3D" id="1.10.606.20">
    <property type="match status" value="1"/>
</dbReference>
<reference evidence="4" key="1">
    <citation type="journal article" date="2019" name="Int. J. Syst. Evol. Microbiol.">
        <title>The Global Catalogue of Microorganisms (GCM) 10K type strain sequencing project: providing services to taxonomists for standard genome sequencing and annotation.</title>
        <authorList>
            <consortium name="The Broad Institute Genomics Platform"/>
            <consortium name="The Broad Institute Genome Sequencing Center for Infectious Disease"/>
            <person name="Wu L."/>
            <person name="Ma J."/>
        </authorList>
    </citation>
    <scope>NUCLEOTIDE SEQUENCE [LARGE SCALE GENOMIC DNA]</scope>
    <source>
        <strain evidence="4">CCUG 43114</strain>
    </source>
</reference>
<dbReference type="EC" id="1.11.1.-" evidence="3"/>
<dbReference type="Proteomes" id="UP001596122">
    <property type="component" value="Unassembled WGS sequence"/>
</dbReference>
<dbReference type="CDD" id="cd03398">
    <property type="entry name" value="PAP2_haloperoxidase"/>
    <property type="match status" value="1"/>
</dbReference>
<feature type="chain" id="PRO_5047225415" evidence="1">
    <location>
        <begin position="22"/>
        <end position="453"/>
    </location>
</feature>
<feature type="signal peptide" evidence="1">
    <location>
        <begin position="1"/>
        <end position="21"/>
    </location>
</feature>
<comment type="caution">
    <text evidence="3">The sequence shown here is derived from an EMBL/GenBank/DDBJ whole genome shotgun (WGS) entry which is preliminary data.</text>
</comment>
<evidence type="ECO:0000259" key="2">
    <source>
        <dbReference type="Pfam" id="PF01569"/>
    </source>
</evidence>
<sequence length="453" mass="47889">MGSAGVALAVGAGLVAPAARAAARPVAPLLPAPLLPADVAHHWVRAAYRAVLLENLTPPAAARAYSRTALAMYEAVVAGMPGHRSLAGQLSDLRAVGAGATTGVVTAPGRARLDWHAALSAAAHDVLLAVLPLRAPATRPHLDAVHAEVVASRRAAGVRPTDLAASLEHGSAVAARLADWCATDGHAEALARPYTPPTGQPWLWESTPPNFRPAIEPWCGTVRPLVLQRGEVGAEPPVPFSTEPGSAFHDQALAVLEQSRRNGDEERAIARFWTDNPGSFTPPLGTPTGLPSGHWMLVAEQVARGLDLALDEALEAYVRLGVALNDAFLACWTVKYETNLLRPVTYLNRYVDPAWTTVVNTPQFPEHTSGHSVSSAAAAVVLTDLLGEVAFTDDTHAERGYPARSFTSFDAAAREAAVSRLYGGIHYPRGIEAGLAQGEAVGRLVLQRLRTRR</sequence>
<dbReference type="InterPro" id="IPR036938">
    <property type="entry name" value="PAP2/HPO_sf"/>
</dbReference>
<dbReference type="PANTHER" id="PTHR34599">
    <property type="entry name" value="PEROXIDASE-RELATED"/>
    <property type="match status" value="1"/>
</dbReference>
<dbReference type="EMBL" id="JBHSLD010000009">
    <property type="protein sequence ID" value="MFC5381161.1"/>
    <property type="molecule type" value="Genomic_DNA"/>
</dbReference>
<dbReference type="Pfam" id="PF01569">
    <property type="entry name" value="PAP2"/>
    <property type="match status" value="1"/>
</dbReference>
<evidence type="ECO:0000313" key="3">
    <source>
        <dbReference type="EMBL" id="MFC5381161.1"/>
    </source>
</evidence>
<protein>
    <submittedName>
        <fullName evidence="3">Vanadium-dependent haloperoxidase</fullName>
        <ecNumber evidence="3">1.11.1.-</ecNumber>
    </submittedName>
</protein>
<name>A0ABW0GQP3_9MICO</name>
<keyword evidence="4" id="KW-1185">Reference proteome</keyword>
<keyword evidence="3" id="KW-0560">Oxidoreductase</keyword>
<dbReference type="PANTHER" id="PTHR34599:SF1">
    <property type="entry name" value="PHOSPHATIDIC ACID PHOSPHATASE TYPE 2_HALOPEROXIDASE DOMAIN-CONTAINING PROTEIN"/>
    <property type="match status" value="1"/>
</dbReference>
<dbReference type="GO" id="GO:0004601">
    <property type="term" value="F:peroxidase activity"/>
    <property type="evidence" value="ECO:0007669"/>
    <property type="project" value="UniProtKB-KW"/>
</dbReference>
<organism evidence="3 4">
    <name type="scientific">Aquipuribacter nitratireducens</name>
    <dbReference type="NCBI Taxonomy" id="650104"/>
    <lineage>
        <taxon>Bacteria</taxon>
        <taxon>Bacillati</taxon>
        <taxon>Actinomycetota</taxon>
        <taxon>Actinomycetes</taxon>
        <taxon>Micrococcales</taxon>
        <taxon>Intrasporangiaceae</taxon>
        <taxon>Aquipuribacter</taxon>
    </lineage>
</organism>
<feature type="domain" description="Phosphatidic acid phosphatase type 2/haloperoxidase" evidence="2">
    <location>
        <begin position="328"/>
        <end position="451"/>
    </location>
</feature>
<evidence type="ECO:0000313" key="4">
    <source>
        <dbReference type="Proteomes" id="UP001596122"/>
    </source>
</evidence>
<evidence type="ECO:0000256" key="1">
    <source>
        <dbReference type="SAM" id="SignalP"/>
    </source>
</evidence>
<dbReference type="RefSeq" id="WP_340270565.1">
    <property type="nucleotide sequence ID" value="NZ_JBBEOG010000007.1"/>
</dbReference>
<accession>A0ABW0GQP3</accession>
<dbReference type="InterPro" id="IPR052559">
    <property type="entry name" value="V-haloperoxidase"/>
</dbReference>
<gene>
    <name evidence="3" type="ORF">ACFPJ6_10190</name>
</gene>
<dbReference type="InterPro" id="IPR000326">
    <property type="entry name" value="PAP2/HPO"/>
</dbReference>
<keyword evidence="1" id="KW-0732">Signal</keyword>
<proteinExistence type="predicted"/>
<keyword evidence="3" id="KW-0575">Peroxidase</keyword>
<dbReference type="SUPFAM" id="SSF48317">
    <property type="entry name" value="Acid phosphatase/Vanadium-dependent haloperoxidase"/>
    <property type="match status" value="1"/>
</dbReference>